<evidence type="ECO:0000313" key="6">
    <source>
        <dbReference type="Proteomes" id="UP000033540"/>
    </source>
</evidence>
<dbReference type="AlphaFoldDB" id="A0A0F0IK93"/>
<protein>
    <submittedName>
        <fullName evidence="5">Ras family protein</fullName>
    </submittedName>
</protein>
<dbReference type="PROSITE" id="PS51419">
    <property type="entry name" value="RAB"/>
    <property type="match status" value="1"/>
</dbReference>
<evidence type="ECO:0000256" key="1">
    <source>
        <dbReference type="ARBA" id="ARBA00022481"/>
    </source>
</evidence>
<dbReference type="CDD" id="cd00157">
    <property type="entry name" value="Rho"/>
    <property type="match status" value="1"/>
</dbReference>
<evidence type="ECO:0000256" key="2">
    <source>
        <dbReference type="ARBA" id="ARBA00022741"/>
    </source>
</evidence>
<dbReference type="GO" id="GO:0007264">
    <property type="term" value="P:small GTPase-mediated signal transduction"/>
    <property type="evidence" value="ECO:0007669"/>
    <property type="project" value="InterPro"/>
</dbReference>
<gene>
    <name evidence="5" type="ORF">P875_00117073</name>
</gene>
<dbReference type="InterPro" id="IPR001806">
    <property type="entry name" value="Small_GTPase"/>
</dbReference>
<proteinExistence type="predicted"/>
<keyword evidence="3" id="KW-0342">GTP-binding</keyword>
<dbReference type="InterPro" id="IPR005225">
    <property type="entry name" value="Small_GTP-bd"/>
</dbReference>
<keyword evidence="2" id="KW-0547">Nucleotide-binding</keyword>
<feature type="region of interest" description="Disordered" evidence="4">
    <location>
        <begin position="142"/>
        <end position="164"/>
    </location>
</feature>
<organism evidence="5 6">
    <name type="scientific">Aspergillus parasiticus (strain ATCC 56775 / NRRL 5862 / SRRC 143 / SU-1)</name>
    <dbReference type="NCBI Taxonomy" id="1403190"/>
    <lineage>
        <taxon>Eukaryota</taxon>
        <taxon>Fungi</taxon>
        <taxon>Dikarya</taxon>
        <taxon>Ascomycota</taxon>
        <taxon>Pezizomycotina</taxon>
        <taxon>Eurotiomycetes</taxon>
        <taxon>Eurotiomycetidae</taxon>
        <taxon>Eurotiales</taxon>
        <taxon>Aspergillaceae</taxon>
        <taxon>Aspergillus</taxon>
        <taxon>Aspergillus subgen. Circumdati</taxon>
    </lineage>
</organism>
<dbReference type="Proteomes" id="UP000033540">
    <property type="component" value="Unassembled WGS sequence"/>
</dbReference>
<dbReference type="Pfam" id="PF00071">
    <property type="entry name" value="Ras"/>
    <property type="match status" value="1"/>
</dbReference>
<evidence type="ECO:0000256" key="4">
    <source>
        <dbReference type="SAM" id="MobiDB-lite"/>
    </source>
</evidence>
<dbReference type="GO" id="GO:0003924">
    <property type="term" value="F:GTPase activity"/>
    <property type="evidence" value="ECO:0007669"/>
    <property type="project" value="InterPro"/>
</dbReference>
<dbReference type="Gene3D" id="3.40.50.300">
    <property type="entry name" value="P-loop containing nucleotide triphosphate hydrolases"/>
    <property type="match status" value="2"/>
</dbReference>
<dbReference type="PANTHER" id="PTHR24072">
    <property type="entry name" value="RHO FAMILY GTPASE"/>
    <property type="match status" value="1"/>
</dbReference>
<dbReference type="SMART" id="SM00175">
    <property type="entry name" value="RAB"/>
    <property type="match status" value="1"/>
</dbReference>
<name>A0A0F0IK93_ASPPU</name>
<dbReference type="EMBL" id="JZEE01000188">
    <property type="protein sequence ID" value="KJK67571.1"/>
    <property type="molecule type" value="Genomic_DNA"/>
</dbReference>
<reference evidence="5 6" key="1">
    <citation type="submission" date="2015-02" db="EMBL/GenBank/DDBJ databases">
        <title>Draft genome sequence of Aspergillus parasiticus SU-1.</title>
        <authorList>
            <person name="Yu J."/>
            <person name="Fedorova N."/>
            <person name="Yin Y."/>
            <person name="Losada L."/>
            <person name="Zafar N."/>
            <person name="Taujale R."/>
            <person name="Ehrlich K.C."/>
            <person name="Bhatnagar D."/>
            <person name="Cleveland T.E."/>
            <person name="Bennett J.W."/>
            <person name="Nierman W.C."/>
        </authorList>
    </citation>
    <scope>NUCLEOTIDE SEQUENCE [LARGE SCALE GENOMIC DNA]</scope>
    <source>
        <strain evidence="6">ATCC 56775 / NRRL 5862 / SRRC 143 / SU-1</strain>
    </source>
</reference>
<dbReference type="SMART" id="SM00174">
    <property type="entry name" value="RHO"/>
    <property type="match status" value="1"/>
</dbReference>
<dbReference type="InterPro" id="IPR003578">
    <property type="entry name" value="Small_GTPase_Rho"/>
</dbReference>
<dbReference type="PRINTS" id="PR00449">
    <property type="entry name" value="RASTRNSFRMNG"/>
</dbReference>
<dbReference type="SMART" id="SM00173">
    <property type="entry name" value="RAS"/>
    <property type="match status" value="1"/>
</dbReference>
<dbReference type="InterPro" id="IPR027417">
    <property type="entry name" value="P-loop_NTPase"/>
</dbReference>
<accession>A0A0F0IK93</accession>
<dbReference type="PROSITE" id="PS51420">
    <property type="entry name" value="RHO"/>
    <property type="match status" value="1"/>
</dbReference>
<dbReference type="NCBIfam" id="TIGR00231">
    <property type="entry name" value="small_GTP"/>
    <property type="match status" value="1"/>
</dbReference>
<sequence>MSNIKRKLVVVGDTSCGKTGLLHAFTQGSPASVDLPTLLDLHEVSSPIPGSQTQLSLWDTANHGEFNKLRHLSYLLCDIVLICFSIDSPQSLSNVLTKWAPEVRHLSENKPTILVGCKKDLRCDQNPKSRNVFSQAMSKLVGRKKDLQSDQKTTASDALSQMPAEQVSHKDATKICRQIGARQYLECSATTLEGVQQVFEAAARAVTHYKSG</sequence>
<dbReference type="SUPFAM" id="SSF52540">
    <property type="entry name" value="P-loop containing nucleoside triphosphate hydrolases"/>
    <property type="match status" value="1"/>
</dbReference>
<dbReference type="OrthoDB" id="8830751at2759"/>
<dbReference type="PROSITE" id="PS51421">
    <property type="entry name" value="RAS"/>
    <property type="match status" value="1"/>
</dbReference>
<comment type="caution">
    <text evidence="5">The sequence shown here is derived from an EMBL/GenBank/DDBJ whole genome shotgun (WGS) entry which is preliminary data.</text>
</comment>
<evidence type="ECO:0000256" key="3">
    <source>
        <dbReference type="ARBA" id="ARBA00023134"/>
    </source>
</evidence>
<keyword evidence="1" id="KW-0488">Methylation</keyword>
<evidence type="ECO:0000313" key="5">
    <source>
        <dbReference type="EMBL" id="KJK67571.1"/>
    </source>
</evidence>
<dbReference type="GO" id="GO:0005525">
    <property type="term" value="F:GTP binding"/>
    <property type="evidence" value="ECO:0007669"/>
    <property type="project" value="UniProtKB-KW"/>
</dbReference>
<dbReference type="STRING" id="1403190.A0A0F0IK93"/>
<feature type="compositionally biased region" description="Polar residues" evidence="4">
    <location>
        <begin position="150"/>
        <end position="159"/>
    </location>
</feature>